<feature type="compositionally biased region" description="Low complexity" evidence="5">
    <location>
        <begin position="132"/>
        <end position="158"/>
    </location>
</feature>
<dbReference type="SMART" id="SM00132">
    <property type="entry name" value="LIM"/>
    <property type="match status" value="1"/>
</dbReference>
<feature type="compositionally biased region" description="Low complexity" evidence="5">
    <location>
        <begin position="342"/>
        <end position="353"/>
    </location>
</feature>
<keyword evidence="3 4" id="KW-0440">LIM domain</keyword>
<dbReference type="Gene3D" id="2.10.110.10">
    <property type="entry name" value="Cysteine Rich Protein"/>
    <property type="match status" value="1"/>
</dbReference>
<dbReference type="PROSITE" id="PS00478">
    <property type="entry name" value="LIM_DOMAIN_1"/>
    <property type="match status" value="1"/>
</dbReference>
<proteinExistence type="predicted"/>
<dbReference type="InterPro" id="IPR001781">
    <property type="entry name" value="Znf_LIM"/>
</dbReference>
<dbReference type="PROSITE" id="PS50023">
    <property type="entry name" value="LIM_DOMAIN_2"/>
    <property type="match status" value="1"/>
</dbReference>
<feature type="compositionally biased region" description="Basic and acidic residues" evidence="5">
    <location>
        <begin position="718"/>
        <end position="732"/>
    </location>
</feature>
<evidence type="ECO:0000256" key="1">
    <source>
        <dbReference type="ARBA" id="ARBA00022723"/>
    </source>
</evidence>
<feature type="compositionally biased region" description="Gly residues" evidence="5">
    <location>
        <begin position="170"/>
        <end position="187"/>
    </location>
</feature>
<name>A0AAV6GIX0_9TELE</name>
<feature type="compositionally biased region" description="Basic and acidic residues" evidence="5">
    <location>
        <begin position="42"/>
        <end position="58"/>
    </location>
</feature>
<sequence length="831" mass="90087">MDAAPFSRRQWASQSLRVTARELSLVGGRGKNTAIAERFSKYQKAAEEASADKKKPQPESRPSTLRSGNLSVLKKRWEQSRQQEASSTPPATTAAPASVPRMRLVSTETAQSKPGPSAQAEPAPPAAKLPTSSVSSAASAAEQPRQSSLRRSYSLRTPPRVEKKEEKTGGAAGGAQGASGGASGGGSRVMERAVERQFEEVPEEQLERSGGGGGDSCSSPVSPLEKPSIPLGNLKKMFEKGESKGRTGVSSTSSEDMDLRVGDRGLSSLETTSLRDRMAKYQAAVSKQDSPTPSRTNSQSEVESSSPTTDHKENVPPGSVGAGVSLFSEVSGAKTNGVRVDTPSSSSGSPGSTNSDAPKAARKFFLPVRETCVSCLKTVYPLERLVANQQIFHNSCFRCTHCNTKLSLGNYASLHGNVYCKPHFSQLFKAKGNYDEGFGHRPHKELWTPKEGEEGYEEAEEGGSSAERPREPRPTEFPTTRADQASSTSISKATTDTSPVVEESPLAKVTELAASLETRAQRGAFSERPAAAASGASPTASAETRRLKIAWPPPSEVTGAGRGSGVAAAEGELSGVVKPFRGKWPPDGETLQSAASPERAELKSLRRTSSLKERCRPFSVAPSLSSANQKLEPPQRRPLRRSLERRSSLEELRSVRGDRFAEQQRDEQEREEREERKTSRKREEEGEKKEEKATTRAGGLRKNSGDVNGNLSDEEDEGRPSARREEEEDRKRQTPSAGAPMCQKPPRDEEEEEREAEEEEAEEMESLPSRRSASPDVSTSLSPGAGTKTDRSSQDVGFWDGEEAEAEEELTVEERIKKNRYYDDTDEEELV</sequence>
<evidence type="ECO:0000256" key="3">
    <source>
        <dbReference type="ARBA" id="ARBA00023038"/>
    </source>
</evidence>
<protein>
    <recommendedName>
        <fullName evidence="6">LIM zinc-binding domain-containing protein</fullName>
    </recommendedName>
</protein>
<dbReference type="PANTHER" id="PTHR24206">
    <property type="entry name" value="OS06G0237300 PROTEIN"/>
    <property type="match status" value="1"/>
</dbReference>
<dbReference type="Proteomes" id="UP000823561">
    <property type="component" value="Chromosome 10"/>
</dbReference>
<keyword evidence="1 4" id="KW-0479">Metal-binding</keyword>
<dbReference type="AlphaFoldDB" id="A0AAV6GIX0"/>
<dbReference type="GO" id="GO:0046872">
    <property type="term" value="F:metal ion binding"/>
    <property type="evidence" value="ECO:0007669"/>
    <property type="project" value="UniProtKB-KW"/>
</dbReference>
<feature type="compositionally biased region" description="Polar residues" evidence="5">
    <location>
        <begin position="285"/>
        <end position="308"/>
    </location>
</feature>
<feature type="compositionally biased region" description="Polar residues" evidence="5">
    <location>
        <begin position="769"/>
        <end position="782"/>
    </location>
</feature>
<feature type="compositionally biased region" description="Basic and acidic residues" evidence="5">
    <location>
        <begin position="159"/>
        <end position="168"/>
    </location>
</feature>
<feature type="compositionally biased region" description="Polar residues" evidence="5">
    <location>
        <begin position="482"/>
        <end position="498"/>
    </location>
</feature>
<feature type="compositionally biased region" description="Basic and acidic residues" evidence="5">
    <location>
        <begin position="189"/>
        <end position="199"/>
    </location>
</feature>
<organism evidence="7 8">
    <name type="scientific">Alosa alosa</name>
    <name type="common">allis shad</name>
    <dbReference type="NCBI Taxonomy" id="278164"/>
    <lineage>
        <taxon>Eukaryota</taxon>
        <taxon>Metazoa</taxon>
        <taxon>Chordata</taxon>
        <taxon>Craniata</taxon>
        <taxon>Vertebrata</taxon>
        <taxon>Euteleostomi</taxon>
        <taxon>Actinopterygii</taxon>
        <taxon>Neopterygii</taxon>
        <taxon>Teleostei</taxon>
        <taxon>Clupei</taxon>
        <taxon>Clupeiformes</taxon>
        <taxon>Clupeoidei</taxon>
        <taxon>Clupeidae</taxon>
        <taxon>Alosa</taxon>
    </lineage>
</organism>
<feature type="compositionally biased region" description="Basic and acidic residues" evidence="5">
    <location>
        <begin position="236"/>
        <end position="245"/>
    </location>
</feature>
<feature type="domain" description="LIM zinc-binding" evidence="6">
    <location>
        <begin position="370"/>
        <end position="430"/>
    </location>
</feature>
<feature type="region of interest" description="Disordered" evidence="5">
    <location>
        <begin position="42"/>
        <end position="358"/>
    </location>
</feature>
<keyword evidence="2 4" id="KW-0862">Zinc</keyword>
<feature type="compositionally biased region" description="Basic and acidic residues" evidence="5">
    <location>
        <begin position="598"/>
        <end position="616"/>
    </location>
</feature>
<feature type="compositionally biased region" description="Basic and acidic residues" evidence="5">
    <location>
        <begin position="641"/>
        <end position="694"/>
    </location>
</feature>
<feature type="compositionally biased region" description="Acidic residues" evidence="5">
    <location>
        <begin position="748"/>
        <end position="765"/>
    </location>
</feature>
<dbReference type="Pfam" id="PF00412">
    <property type="entry name" value="LIM"/>
    <property type="match status" value="1"/>
</dbReference>
<feature type="compositionally biased region" description="Basic and acidic residues" evidence="5">
    <location>
        <begin position="439"/>
        <end position="453"/>
    </location>
</feature>
<feature type="compositionally biased region" description="Polar residues" evidence="5">
    <location>
        <begin position="60"/>
        <end position="70"/>
    </location>
</feature>
<evidence type="ECO:0000256" key="2">
    <source>
        <dbReference type="ARBA" id="ARBA00022833"/>
    </source>
</evidence>
<evidence type="ECO:0000256" key="4">
    <source>
        <dbReference type="PROSITE-ProRule" id="PRU00125"/>
    </source>
</evidence>
<feature type="region of interest" description="Disordered" evidence="5">
    <location>
        <begin position="521"/>
        <end position="831"/>
    </location>
</feature>
<feature type="compositionally biased region" description="Basic and acidic residues" evidence="5">
    <location>
        <begin position="812"/>
        <end position="823"/>
    </location>
</feature>
<feature type="compositionally biased region" description="Acidic residues" evidence="5">
    <location>
        <begin position="800"/>
        <end position="811"/>
    </location>
</feature>
<feature type="region of interest" description="Disordered" evidence="5">
    <location>
        <begin position="439"/>
        <end position="505"/>
    </location>
</feature>
<evidence type="ECO:0000313" key="7">
    <source>
        <dbReference type="EMBL" id="KAG5274860.1"/>
    </source>
</evidence>
<dbReference type="SUPFAM" id="SSF57716">
    <property type="entry name" value="Glucocorticoid receptor-like (DNA-binding domain)"/>
    <property type="match status" value="2"/>
</dbReference>
<dbReference type="CDD" id="cd09485">
    <property type="entry name" value="LIM_Eplin_alpha_beta"/>
    <property type="match status" value="1"/>
</dbReference>
<gene>
    <name evidence="7" type="ORF">AALO_G00140950</name>
</gene>
<dbReference type="FunFam" id="2.10.110.10:FF:000002">
    <property type="entry name" value="LIM domain and actin-binding 1"/>
    <property type="match status" value="1"/>
</dbReference>
<dbReference type="EMBL" id="JADWDJ010000010">
    <property type="protein sequence ID" value="KAG5274860.1"/>
    <property type="molecule type" value="Genomic_DNA"/>
</dbReference>
<evidence type="ECO:0000256" key="5">
    <source>
        <dbReference type="SAM" id="MobiDB-lite"/>
    </source>
</evidence>
<reference evidence="7" key="1">
    <citation type="submission" date="2020-10" db="EMBL/GenBank/DDBJ databases">
        <title>Chromosome-scale genome assembly of the Allis shad, Alosa alosa.</title>
        <authorList>
            <person name="Margot Z."/>
            <person name="Christophe K."/>
            <person name="Cabau C."/>
            <person name="Louis A."/>
            <person name="Berthelot C."/>
            <person name="Parey E."/>
            <person name="Roest Crollius H."/>
            <person name="Montfort J."/>
            <person name="Robinson-Rechavi M."/>
            <person name="Bucao C."/>
            <person name="Bouchez O."/>
            <person name="Gislard M."/>
            <person name="Lluch J."/>
            <person name="Milhes M."/>
            <person name="Lampietro C."/>
            <person name="Lopez Roques C."/>
            <person name="Donnadieu C."/>
            <person name="Braasch I."/>
            <person name="Desvignes T."/>
            <person name="Postlethwait J."/>
            <person name="Bobe J."/>
            <person name="Guiguen Y."/>
        </authorList>
    </citation>
    <scope>NUCLEOTIDE SEQUENCE</scope>
    <source>
        <strain evidence="7">M-15738</strain>
        <tissue evidence="7">Blood</tissue>
    </source>
</reference>
<comment type="caution">
    <text evidence="7">The sequence shown here is derived from an EMBL/GenBank/DDBJ whole genome shotgun (WGS) entry which is preliminary data.</text>
</comment>
<feature type="compositionally biased region" description="Low complexity" evidence="5">
    <location>
        <begin position="85"/>
        <end position="98"/>
    </location>
</feature>
<keyword evidence="8" id="KW-1185">Reference proteome</keyword>
<feature type="compositionally biased region" description="Low complexity" evidence="5">
    <location>
        <begin position="522"/>
        <end position="542"/>
    </location>
</feature>
<evidence type="ECO:0000313" key="8">
    <source>
        <dbReference type="Proteomes" id="UP000823561"/>
    </source>
</evidence>
<evidence type="ECO:0000259" key="6">
    <source>
        <dbReference type="PROSITE" id="PS50023"/>
    </source>
</evidence>
<dbReference type="InterPro" id="IPR028740">
    <property type="entry name" value="EPLIN_Lim_dom"/>
</dbReference>
<accession>A0AAV6GIX0</accession>